<organism evidence="2 3">
    <name type="scientific">Selenomonas ruminantium subsp. lactilytica (strain NBRC 103574 / TAM6421)</name>
    <dbReference type="NCBI Taxonomy" id="927704"/>
    <lineage>
        <taxon>Bacteria</taxon>
        <taxon>Bacillati</taxon>
        <taxon>Bacillota</taxon>
        <taxon>Negativicutes</taxon>
        <taxon>Selenomonadales</taxon>
        <taxon>Selenomonadaceae</taxon>
        <taxon>Selenomonas</taxon>
    </lineage>
</organism>
<name>I0GVJ6_SELRL</name>
<geneLocation type="plasmid" evidence="2 3">
    <name>pSRC6</name>
</geneLocation>
<dbReference type="PATRIC" id="fig|927704.6.peg.3594"/>
<evidence type="ECO:0000256" key="1">
    <source>
        <dbReference type="SAM" id="Phobius"/>
    </source>
</evidence>
<keyword evidence="1" id="KW-0812">Transmembrane</keyword>
<dbReference type="Proteomes" id="UP000007887">
    <property type="component" value="Plasmid pSRC6"/>
</dbReference>
<accession>I0GVJ6</accession>
<dbReference type="HOGENOM" id="CLU_2540693_0_0_9"/>
<dbReference type="KEGG" id="sri:SELR_pSRC600310"/>
<evidence type="ECO:0000313" key="3">
    <source>
        <dbReference type="Proteomes" id="UP000007887"/>
    </source>
</evidence>
<keyword evidence="1" id="KW-1133">Transmembrane helix</keyword>
<protein>
    <submittedName>
        <fullName evidence="2">Uncharacterized protein</fullName>
    </submittedName>
</protein>
<keyword evidence="1" id="KW-0472">Membrane</keyword>
<proteinExistence type="predicted"/>
<reference evidence="2 3" key="1">
    <citation type="submission" date="2011-10" db="EMBL/GenBank/DDBJ databases">
        <title>Whole genome sequence of Selenomonas ruminantium subsp. lactilytica TAM6421.</title>
        <authorList>
            <person name="Oguchi A."/>
            <person name="Ankai A."/>
            <person name="Kaneko J."/>
            <person name="Yamada-Narita S."/>
            <person name="Fukui S."/>
            <person name="Takahashi M."/>
            <person name="Onodera T."/>
            <person name="Kojima S."/>
            <person name="Fushimi T."/>
            <person name="Abe N."/>
            <person name="Kamio Y."/>
            <person name="Yamazaki S."/>
            <person name="Fujita N."/>
        </authorList>
    </citation>
    <scope>NUCLEOTIDE SEQUENCE [LARGE SCALE GENOMIC DNA]</scope>
    <source>
        <strain evidence="3">NBRC 103574 / TAM6421</strain>
        <plasmid evidence="2 3">pSRC6</plasmid>
    </source>
</reference>
<keyword evidence="2" id="KW-0614">Plasmid</keyword>
<evidence type="ECO:0000313" key="2">
    <source>
        <dbReference type="EMBL" id="BAL84783.1"/>
    </source>
</evidence>
<feature type="transmembrane region" description="Helical" evidence="1">
    <location>
        <begin position="43"/>
        <end position="65"/>
    </location>
</feature>
<dbReference type="AlphaFoldDB" id="I0GVJ6"/>
<sequence>MKVYIIHLKAILGDLRAIHDYLIPLEGRQAGKLSEMTMKNHKFLAFVDNFSMLCLLLAYMLYMLCASGSRIIKGLMALYRREM</sequence>
<dbReference type="EMBL" id="AP012295">
    <property type="protein sequence ID" value="BAL84783.1"/>
    <property type="molecule type" value="Genomic_DNA"/>
</dbReference>
<gene>
    <name evidence="2" type="ordered locus">SELR_pSRC600310</name>
</gene>